<name>F4W853_ACREC</name>
<sequence>MKSREEIKKGVTDGITLPGLGHQILSKELVDETLIISDMYDLNEFMALDLLCTAQLQMPHHPGLTRGLTTVLLYYDGRKALTSVLRTLVHTRIGHSWAVDAPVALTRHITDYTNKLQEDGLLNRVLSLLEEMDPTKEQDLLQQNRALGGAKHHQMVMKLYNDTRQDLADILYLWSAQSSLPNIILFRLLSILQTRQVESEAGEGGPDKVTLALIMAVLNAFNFSFLHSRENGEELINSMPLIAEREALEELNQKLISTNINWESAGLRGVIQFALAIAMITIKTTTTQFQSQNITAEDEILIEAALANKAFHFMAEILFKNNCIHQEEFYVRYFHTLISDFILLMPVKVKELRSRADESMRLRHRTSNESG</sequence>
<proteinExistence type="inferred from homology"/>
<keyword evidence="6" id="KW-1185">Reference proteome</keyword>
<dbReference type="EMBL" id="GL887888">
    <property type="protein sequence ID" value="EGI69723.1"/>
    <property type="molecule type" value="Genomic_DNA"/>
</dbReference>
<dbReference type="AlphaFoldDB" id="F4W853"/>
<comment type="similarity">
    <text evidence="2">Belongs to the NUP186/NUP192/NUP205 family.</text>
</comment>
<evidence type="ECO:0000256" key="1">
    <source>
        <dbReference type="ARBA" id="ARBA00004123"/>
    </source>
</evidence>
<reference evidence="5" key="1">
    <citation type="submission" date="2011-02" db="EMBL/GenBank/DDBJ databases">
        <title>The genome of the leaf-cutting ant Acromyrmex echinatior suggests key adaptations to social evolution and fungus farming.</title>
        <authorList>
            <person name="Nygaard S."/>
            <person name="Zhang G."/>
        </authorList>
    </citation>
    <scope>NUCLEOTIDE SEQUENCE</scope>
</reference>
<dbReference type="PANTHER" id="PTHR31344:SF0">
    <property type="entry name" value="NUCLEAR PORE COMPLEX PROTEIN NUP205"/>
    <property type="match status" value="1"/>
</dbReference>
<dbReference type="GO" id="GO:0044611">
    <property type="term" value="C:nuclear pore inner ring"/>
    <property type="evidence" value="ECO:0007669"/>
    <property type="project" value="TreeGrafter"/>
</dbReference>
<evidence type="ECO:0000256" key="2">
    <source>
        <dbReference type="ARBA" id="ARBA00005892"/>
    </source>
</evidence>
<dbReference type="Pfam" id="PF11894">
    <property type="entry name" value="Nup192"/>
    <property type="match status" value="1"/>
</dbReference>
<dbReference type="eggNOG" id="KOG1835">
    <property type="taxonomic scope" value="Eukaryota"/>
</dbReference>
<evidence type="ECO:0000256" key="4">
    <source>
        <dbReference type="ARBA" id="ARBA00023242"/>
    </source>
</evidence>
<organism evidence="6">
    <name type="scientific">Acromyrmex echinatior</name>
    <name type="common">Panamanian leafcutter ant</name>
    <name type="synonym">Acromyrmex octospinosus echinatior</name>
    <dbReference type="NCBI Taxonomy" id="103372"/>
    <lineage>
        <taxon>Eukaryota</taxon>
        <taxon>Metazoa</taxon>
        <taxon>Ecdysozoa</taxon>
        <taxon>Arthropoda</taxon>
        <taxon>Hexapoda</taxon>
        <taxon>Insecta</taxon>
        <taxon>Pterygota</taxon>
        <taxon>Neoptera</taxon>
        <taxon>Endopterygota</taxon>
        <taxon>Hymenoptera</taxon>
        <taxon>Apocrita</taxon>
        <taxon>Aculeata</taxon>
        <taxon>Formicoidea</taxon>
        <taxon>Formicidae</taxon>
        <taxon>Myrmicinae</taxon>
        <taxon>Acromyrmex</taxon>
    </lineage>
</organism>
<accession>F4W853</accession>
<evidence type="ECO:0000256" key="3">
    <source>
        <dbReference type="ARBA" id="ARBA00022448"/>
    </source>
</evidence>
<dbReference type="STRING" id="103372.F4W853"/>
<dbReference type="PANTHER" id="PTHR31344">
    <property type="entry name" value="NUCLEAR PORE COMPLEX PROTEIN NUP205"/>
    <property type="match status" value="1"/>
</dbReference>
<gene>
    <name evidence="5" type="ORF">G5I_01630</name>
</gene>
<evidence type="ECO:0000313" key="5">
    <source>
        <dbReference type="EMBL" id="EGI69723.1"/>
    </source>
</evidence>
<keyword evidence="3" id="KW-0813">Transport</keyword>
<dbReference type="GO" id="GO:0006999">
    <property type="term" value="P:nuclear pore organization"/>
    <property type="evidence" value="ECO:0007669"/>
    <property type="project" value="TreeGrafter"/>
</dbReference>
<protein>
    <submittedName>
        <fullName evidence="5">Nuclear pore complex protein Nup205</fullName>
    </submittedName>
</protein>
<dbReference type="Proteomes" id="UP000007755">
    <property type="component" value="Unassembled WGS sequence"/>
</dbReference>
<dbReference type="InterPro" id="IPR021827">
    <property type="entry name" value="Nup186/Nup192/Nup205"/>
</dbReference>
<keyword evidence="4" id="KW-0539">Nucleus</keyword>
<dbReference type="GO" id="GO:0017056">
    <property type="term" value="F:structural constituent of nuclear pore"/>
    <property type="evidence" value="ECO:0007669"/>
    <property type="project" value="TreeGrafter"/>
</dbReference>
<dbReference type="OrthoDB" id="2019644at2759"/>
<dbReference type="InParanoid" id="F4W853"/>
<evidence type="ECO:0000313" key="6">
    <source>
        <dbReference type="Proteomes" id="UP000007755"/>
    </source>
</evidence>
<comment type="subcellular location">
    <subcellularLocation>
        <location evidence="1">Nucleus</location>
    </subcellularLocation>
</comment>